<dbReference type="AlphaFoldDB" id="A0A7L5BE69"/>
<dbReference type="RefSeq" id="WP_164056150.1">
    <property type="nucleotide sequence ID" value="NZ_CP048632.1"/>
</dbReference>
<dbReference type="EMBL" id="CP048632">
    <property type="protein sequence ID" value="QIB37003.1"/>
    <property type="molecule type" value="Genomic_DNA"/>
</dbReference>
<protein>
    <submittedName>
        <fullName evidence="2">Uncharacterized protein</fullName>
    </submittedName>
</protein>
<evidence type="ECO:0000313" key="3">
    <source>
        <dbReference type="Proteomes" id="UP000464865"/>
    </source>
</evidence>
<organism evidence="2 3">
    <name type="scientific">Rhizobium oryzihabitans</name>
    <dbReference type="NCBI Taxonomy" id="2267833"/>
    <lineage>
        <taxon>Bacteria</taxon>
        <taxon>Pseudomonadati</taxon>
        <taxon>Pseudomonadota</taxon>
        <taxon>Alphaproteobacteria</taxon>
        <taxon>Hyphomicrobiales</taxon>
        <taxon>Rhizobiaceae</taxon>
        <taxon>Rhizobium/Agrobacterium group</taxon>
        <taxon>Rhizobium</taxon>
    </lineage>
</organism>
<sequence>MSEYITEHGEIIEDTRSPYQVACSQLVAFKLKTIETVAADPKLHGAPCVQAIVVYLSFLKVDKVSLKPTSVYASSLTLMARGGIKSDRTARNARALLVDNHYLVTTGTTTKDGCVRYHVENPRAEVVKMHTREAAEYLSEKDAERKKEERRRKNMKSAHVPVESTTPENGCPGSNYQDVPVESTDKYHRGYLGDSLYEVEEPLKGYSPDQIGDEETLPLPIPESDAEAEAMMDQICAGRPGATILRARLMSMLKMGVLTLRLANNMLGPKQEAAA</sequence>
<feature type="region of interest" description="Disordered" evidence="1">
    <location>
        <begin position="137"/>
        <end position="175"/>
    </location>
</feature>
<evidence type="ECO:0000256" key="1">
    <source>
        <dbReference type="SAM" id="MobiDB-lite"/>
    </source>
</evidence>
<evidence type="ECO:0000313" key="2">
    <source>
        <dbReference type="EMBL" id="QIB37003.1"/>
    </source>
</evidence>
<dbReference type="Proteomes" id="UP000464865">
    <property type="component" value="Chromosome M15-11"/>
</dbReference>
<dbReference type="KEGG" id="roy:G3A56_02505"/>
<proteinExistence type="predicted"/>
<keyword evidence="3" id="KW-1185">Reference proteome</keyword>
<feature type="compositionally biased region" description="Basic and acidic residues" evidence="1">
    <location>
        <begin position="137"/>
        <end position="147"/>
    </location>
</feature>
<feature type="compositionally biased region" description="Polar residues" evidence="1">
    <location>
        <begin position="163"/>
        <end position="175"/>
    </location>
</feature>
<name>A0A7L5BE69_9HYPH</name>
<reference evidence="2 3" key="1">
    <citation type="submission" date="2020-02" db="EMBL/GenBank/DDBJ databases">
        <title>Plant-Promoting Endophytic Bacterium Rhizobium oryzihabitans sp. nov., Isolated from the Root of Rice.</title>
        <authorList>
            <person name="zhao J."/>
            <person name="Zhang G."/>
        </authorList>
    </citation>
    <scope>NUCLEOTIDE SEQUENCE [LARGE SCALE GENOMIC DNA]</scope>
    <source>
        <strain evidence="2 3">M15</strain>
    </source>
</reference>
<gene>
    <name evidence="2" type="ORF">G3A56_02505</name>
</gene>
<accession>A0A7L5BE69</accession>